<dbReference type="PANTHER" id="PTHR36234">
    <property type="entry name" value="LYSYL ENDOPEPTIDASE"/>
    <property type="match status" value="1"/>
</dbReference>
<dbReference type="EMBL" id="QUTA01004233">
    <property type="protein sequence ID" value="RHY20544.1"/>
    <property type="molecule type" value="Genomic_DNA"/>
</dbReference>
<proteinExistence type="predicted"/>
<accession>A0A397BIF4</accession>
<dbReference type="InterPro" id="IPR009003">
    <property type="entry name" value="Peptidase_S1_PA"/>
</dbReference>
<dbReference type="Gene3D" id="2.40.10.10">
    <property type="entry name" value="Trypsin-like serine proteases"/>
    <property type="match status" value="2"/>
</dbReference>
<feature type="signal peptide" evidence="2">
    <location>
        <begin position="1"/>
        <end position="20"/>
    </location>
</feature>
<reference evidence="3 4" key="1">
    <citation type="submission" date="2018-08" db="EMBL/GenBank/DDBJ databases">
        <title>Aphanomyces genome sequencing and annotation.</title>
        <authorList>
            <person name="Minardi D."/>
            <person name="Oidtmann B."/>
            <person name="Van Der Giezen M."/>
            <person name="Studholme D.J."/>
        </authorList>
    </citation>
    <scope>NUCLEOTIDE SEQUENCE [LARGE SCALE GENOMIC DNA]</scope>
    <source>
        <strain evidence="3 4">Yx</strain>
    </source>
</reference>
<keyword evidence="2" id="KW-0732">Signal</keyword>
<evidence type="ECO:0000313" key="3">
    <source>
        <dbReference type="EMBL" id="RHY20544.1"/>
    </source>
</evidence>
<dbReference type="InterPro" id="IPR043504">
    <property type="entry name" value="Peptidase_S1_PA_chymotrypsin"/>
</dbReference>
<dbReference type="PANTHER" id="PTHR36234:SF5">
    <property type="entry name" value="LYSYL ENDOPEPTIDASE"/>
    <property type="match status" value="1"/>
</dbReference>
<name>A0A397BIF4_APHAT</name>
<sequence length="386" mass="42137">MQVSFLALLWATFVAMVAFADVVPLSFGVGCDHGRYPFQMQRGCFKPAFEREIDNGGDSFIIVRFSDFNLPPKDYVLLRSVDTGETVKLSGAEYHGAFDAPSVSGSRLRLELYTKTNLVGSYTTKSPCTGFSVVGYTSVLQSPPTHEAVCGGNVERTQEAACFNYSPIMNARSKAVARLVINKDGALTGCTGFLLGSEGHFITNNHCISNQDHASKTRFEFMAQAMACPSKVGDLVCDRQLACPGDVWRGNAKFMYTNEYLDYTIVQLDRAVVAKYSYLKLRMAGPNIGEPIYAVQHPQAWGKRITDKTAWGKATVQSTTNLEASYLLDTRPMASGSPVLSSTDHAVVALHHGSLTANTCPNFGIRSDLIANDLQALNMVPWTAFT</sequence>
<organism evidence="3 4">
    <name type="scientific">Aphanomyces astaci</name>
    <name type="common">Crayfish plague agent</name>
    <dbReference type="NCBI Taxonomy" id="112090"/>
    <lineage>
        <taxon>Eukaryota</taxon>
        <taxon>Sar</taxon>
        <taxon>Stramenopiles</taxon>
        <taxon>Oomycota</taxon>
        <taxon>Saprolegniomycetes</taxon>
        <taxon>Saprolegniales</taxon>
        <taxon>Verrucalvaceae</taxon>
        <taxon>Aphanomyces</taxon>
    </lineage>
</organism>
<protein>
    <recommendedName>
        <fullName evidence="5">Serine protease</fullName>
    </recommendedName>
</protein>
<dbReference type="Proteomes" id="UP000266239">
    <property type="component" value="Unassembled WGS sequence"/>
</dbReference>
<comment type="caution">
    <text evidence="3">The sequence shown here is derived from an EMBL/GenBank/DDBJ whole genome shotgun (WGS) entry which is preliminary data.</text>
</comment>
<evidence type="ECO:0000256" key="1">
    <source>
        <dbReference type="ARBA" id="ARBA00023026"/>
    </source>
</evidence>
<evidence type="ECO:0000313" key="4">
    <source>
        <dbReference type="Proteomes" id="UP000266239"/>
    </source>
</evidence>
<evidence type="ECO:0000256" key="2">
    <source>
        <dbReference type="SAM" id="SignalP"/>
    </source>
</evidence>
<keyword evidence="1" id="KW-0843">Virulence</keyword>
<dbReference type="Pfam" id="PF13365">
    <property type="entry name" value="Trypsin_2"/>
    <property type="match status" value="1"/>
</dbReference>
<evidence type="ECO:0008006" key="5">
    <source>
        <dbReference type="Google" id="ProtNLM"/>
    </source>
</evidence>
<gene>
    <name evidence="3" type="ORF">DYB25_005662</name>
</gene>
<feature type="chain" id="PRO_5017394242" description="Serine protease" evidence="2">
    <location>
        <begin position="21"/>
        <end position="386"/>
    </location>
</feature>
<dbReference type="VEuPathDB" id="FungiDB:H257_12724"/>
<dbReference type="SUPFAM" id="SSF50494">
    <property type="entry name" value="Trypsin-like serine proteases"/>
    <property type="match status" value="1"/>
</dbReference>
<dbReference type="AlphaFoldDB" id="A0A397BIF4"/>